<dbReference type="Pfam" id="PF00155">
    <property type="entry name" value="Aminotran_1_2"/>
    <property type="match status" value="1"/>
</dbReference>
<dbReference type="EC" id="2.6.1.1" evidence="10"/>
<evidence type="ECO:0000256" key="5">
    <source>
        <dbReference type="ARBA" id="ARBA00022576"/>
    </source>
</evidence>
<dbReference type="InterPro" id="IPR000796">
    <property type="entry name" value="Asp_trans"/>
</dbReference>
<dbReference type="GO" id="GO:0030170">
    <property type="term" value="F:pyridoxal phosphate binding"/>
    <property type="evidence" value="ECO:0007669"/>
    <property type="project" value="InterPro"/>
</dbReference>
<sequence length="470" mass="51449">MSLRTVKQLPNMAVNVMLMHGLLRGGSFSVVESGALRSEKMACSKALQRSSAVLLRNVLPAQGQLAVRASSWWSGVQMGPPDVILGVTEAYKRDTNPKKINLGVGAYRDDNGKPFVLPSVKKAEKRLAEKQLDHEYSPIGGTAEFCKHSILLALGDSSEHVANGLNATVQGISGTGALRIGGAFLSSFFPGPKDIYLPTPSWGNHGPIFRHSGLNVKSYRYYDPSTCGFDFAGALEDLSKIPEKSVVLLHACAHNPTGVDPKPEQWAEMSTIFKKRNLFPFFDMAYQGFASGDVDKDALAVRAFLRDGHQIALAQSFAKNMGLYGERAGAFSLVTGSKDEADRTMSQIKIIIRPMYSNPPINGARLVSEILGDKQLRQEWLGDVKLMADRIISVRSTLRNNLKELGSSRNWSHITDQIGMFCFTGMNQQQCERLSKEFSVYLTKDGRISMAGVTSKNVAYLAEAIHAVTK</sequence>
<dbReference type="FunFam" id="3.90.1150.10:FF:000160">
    <property type="entry name" value="Similar to aspartate aminotransferase"/>
    <property type="match status" value="1"/>
</dbReference>
<comment type="miscellaneous">
    <text evidence="10">In eukaryotes there are cytoplasmic, mitochondrial and chloroplastic isozymes.</text>
</comment>
<dbReference type="AlphaFoldDB" id="A0A182M173"/>
<evidence type="ECO:0000256" key="6">
    <source>
        <dbReference type="ARBA" id="ARBA00022679"/>
    </source>
</evidence>
<dbReference type="PRINTS" id="PR00799">
    <property type="entry name" value="TRANSAMINASE"/>
</dbReference>
<keyword evidence="8" id="KW-0496">Mitochondrion</keyword>
<dbReference type="GO" id="GO:0004069">
    <property type="term" value="F:L-aspartate:2-oxoglutarate aminotransferase activity"/>
    <property type="evidence" value="ECO:0007669"/>
    <property type="project" value="UniProtKB-EC"/>
</dbReference>
<dbReference type="InterPro" id="IPR015421">
    <property type="entry name" value="PyrdxlP-dep_Trfase_major"/>
</dbReference>
<dbReference type="NCBIfam" id="NF006719">
    <property type="entry name" value="PRK09257.1"/>
    <property type="match status" value="1"/>
</dbReference>
<dbReference type="VEuPathDB" id="VectorBase:ACUA006970"/>
<evidence type="ECO:0000259" key="11">
    <source>
        <dbReference type="Pfam" id="PF00155"/>
    </source>
</evidence>
<evidence type="ECO:0000256" key="8">
    <source>
        <dbReference type="ARBA" id="ARBA00023128"/>
    </source>
</evidence>
<comment type="subunit">
    <text evidence="4 10">Homodimer.</text>
</comment>
<proteinExistence type="inferred from homology"/>
<dbReference type="Gene3D" id="3.40.640.10">
    <property type="entry name" value="Type I PLP-dependent aspartate aminotransferase-like (Major domain)"/>
    <property type="match status" value="1"/>
</dbReference>
<dbReference type="SUPFAM" id="SSF53383">
    <property type="entry name" value="PLP-dependent transferases"/>
    <property type="match status" value="1"/>
</dbReference>
<comment type="catalytic activity">
    <reaction evidence="9 10">
        <text>L-aspartate + 2-oxoglutarate = oxaloacetate + L-glutamate</text>
        <dbReference type="Rhea" id="RHEA:21824"/>
        <dbReference type="ChEBI" id="CHEBI:16452"/>
        <dbReference type="ChEBI" id="CHEBI:16810"/>
        <dbReference type="ChEBI" id="CHEBI:29985"/>
        <dbReference type="ChEBI" id="CHEBI:29991"/>
        <dbReference type="EC" id="2.6.1.1"/>
    </reaction>
</comment>
<dbReference type="EMBL" id="AXCM01000469">
    <property type="status" value="NOT_ANNOTATED_CDS"/>
    <property type="molecule type" value="Genomic_DNA"/>
</dbReference>
<feature type="domain" description="Aminotransferase class I/classII large" evidence="11">
    <location>
        <begin position="98"/>
        <end position="465"/>
    </location>
</feature>
<evidence type="ECO:0000256" key="3">
    <source>
        <dbReference type="ARBA" id="ARBA00007441"/>
    </source>
</evidence>
<dbReference type="CDD" id="cd00609">
    <property type="entry name" value="AAT_like"/>
    <property type="match status" value="1"/>
</dbReference>
<comment type="subcellular location">
    <subcellularLocation>
        <location evidence="2">Mitochondrion matrix</location>
    </subcellularLocation>
</comment>
<dbReference type="GO" id="GO:0006533">
    <property type="term" value="P:L-aspartate catabolic process"/>
    <property type="evidence" value="ECO:0007669"/>
    <property type="project" value="TreeGrafter"/>
</dbReference>
<keyword evidence="5 10" id="KW-0032">Aminotransferase</keyword>
<keyword evidence="13" id="KW-1185">Reference proteome</keyword>
<keyword evidence="6 10" id="KW-0808">Transferase</keyword>
<evidence type="ECO:0000256" key="4">
    <source>
        <dbReference type="ARBA" id="ARBA00011738"/>
    </source>
</evidence>
<organism evidence="12 13">
    <name type="scientific">Anopheles culicifacies</name>
    <dbReference type="NCBI Taxonomy" id="139723"/>
    <lineage>
        <taxon>Eukaryota</taxon>
        <taxon>Metazoa</taxon>
        <taxon>Ecdysozoa</taxon>
        <taxon>Arthropoda</taxon>
        <taxon>Hexapoda</taxon>
        <taxon>Insecta</taxon>
        <taxon>Pterygota</taxon>
        <taxon>Neoptera</taxon>
        <taxon>Endopterygota</taxon>
        <taxon>Diptera</taxon>
        <taxon>Nematocera</taxon>
        <taxon>Culicoidea</taxon>
        <taxon>Culicidae</taxon>
        <taxon>Anophelinae</taxon>
        <taxon>Anopheles</taxon>
        <taxon>culicifacies species complex</taxon>
    </lineage>
</organism>
<name>A0A182M173_9DIPT</name>
<dbReference type="PROSITE" id="PS00105">
    <property type="entry name" value="AA_TRANSFER_CLASS_1"/>
    <property type="match status" value="1"/>
</dbReference>
<dbReference type="PANTHER" id="PTHR11879:SF22">
    <property type="entry name" value="ASPARTATE AMINOTRANSFERASE, MITOCHONDRIAL"/>
    <property type="match status" value="1"/>
</dbReference>
<evidence type="ECO:0000256" key="2">
    <source>
        <dbReference type="ARBA" id="ARBA00004305"/>
    </source>
</evidence>
<dbReference type="FunFam" id="3.90.1150.10:FF:000001">
    <property type="entry name" value="Aspartate aminotransferase"/>
    <property type="match status" value="1"/>
</dbReference>
<evidence type="ECO:0000256" key="7">
    <source>
        <dbReference type="ARBA" id="ARBA00022898"/>
    </source>
</evidence>
<dbReference type="FunFam" id="3.40.640.10:FF:000026">
    <property type="entry name" value="Aspartate aminotransferase"/>
    <property type="match status" value="1"/>
</dbReference>
<dbReference type="InterPro" id="IPR004838">
    <property type="entry name" value="NHTrfase_class1_PyrdxlP-BS"/>
</dbReference>
<dbReference type="Proteomes" id="UP000075883">
    <property type="component" value="Unassembled WGS sequence"/>
</dbReference>
<reference evidence="13" key="1">
    <citation type="submission" date="2013-09" db="EMBL/GenBank/DDBJ databases">
        <title>The Genome Sequence of Anopheles culicifacies species A.</title>
        <authorList>
            <consortium name="The Broad Institute Genomics Platform"/>
            <person name="Neafsey D.E."/>
            <person name="Besansky N."/>
            <person name="Howell P."/>
            <person name="Walton C."/>
            <person name="Young S.K."/>
            <person name="Zeng Q."/>
            <person name="Gargeya S."/>
            <person name="Fitzgerald M."/>
            <person name="Haas B."/>
            <person name="Abouelleil A."/>
            <person name="Allen A.W."/>
            <person name="Alvarado L."/>
            <person name="Arachchi H.M."/>
            <person name="Berlin A.M."/>
            <person name="Chapman S.B."/>
            <person name="Gainer-Dewar J."/>
            <person name="Goldberg J."/>
            <person name="Griggs A."/>
            <person name="Gujja S."/>
            <person name="Hansen M."/>
            <person name="Howarth C."/>
            <person name="Imamovic A."/>
            <person name="Ireland A."/>
            <person name="Larimer J."/>
            <person name="McCowan C."/>
            <person name="Murphy C."/>
            <person name="Pearson M."/>
            <person name="Poon T.W."/>
            <person name="Priest M."/>
            <person name="Roberts A."/>
            <person name="Saif S."/>
            <person name="Shea T."/>
            <person name="Sisk P."/>
            <person name="Sykes S."/>
            <person name="Wortman J."/>
            <person name="Nusbaum C."/>
            <person name="Birren B."/>
        </authorList>
    </citation>
    <scope>NUCLEOTIDE SEQUENCE [LARGE SCALE GENOMIC DNA]</scope>
    <source>
        <strain evidence="13">A-37</strain>
    </source>
</reference>
<comment type="cofactor">
    <cofactor evidence="1">
        <name>pyridoxal 5'-phosphate</name>
        <dbReference type="ChEBI" id="CHEBI:597326"/>
    </cofactor>
</comment>
<dbReference type="Gene3D" id="3.90.1150.10">
    <property type="entry name" value="Aspartate Aminotransferase, domain 1"/>
    <property type="match status" value="1"/>
</dbReference>
<comment type="similarity">
    <text evidence="3">Belongs to the class-I pyridoxal-phosphate-dependent aminotransferase family.</text>
</comment>
<keyword evidence="7" id="KW-0663">Pyridoxal phosphate</keyword>
<dbReference type="EnsemblMetazoa" id="ACUA006970-RA">
    <property type="protein sequence ID" value="ACUA006970-PA"/>
    <property type="gene ID" value="ACUA006970"/>
</dbReference>
<dbReference type="PANTHER" id="PTHR11879">
    <property type="entry name" value="ASPARTATE AMINOTRANSFERASE"/>
    <property type="match status" value="1"/>
</dbReference>
<evidence type="ECO:0000256" key="9">
    <source>
        <dbReference type="ARBA" id="ARBA00049185"/>
    </source>
</evidence>
<accession>A0A182M173</accession>
<evidence type="ECO:0000313" key="12">
    <source>
        <dbReference type="EnsemblMetazoa" id="ACUA006970-PA"/>
    </source>
</evidence>
<reference evidence="12" key="2">
    <citation type="submission" date="2020-05" db="UniProtKB">
        <authorList>
            <consortium name="EnsemblMetazoa"/>
        </authorList>
    </citation>
    <scope>IDENTIFICATION</scope>
    <source>
        <strain evidence="12">A-37</strain>
    </source>
</reference>
<evidence type="ECO:0000256" key="1">
    <source>
        <dbReference type="ARBA" id="ARBA00001933"/>
    </source>
</evidence>
<dbReference type="InterPro" id="IPR015424">
    <property type="entry name" value="PyrdxlP-dep_Trfase"/>
</dbReference>
<protein>
    <recommendedName>
        <fullName evidence="10">Aspartate aminotransferase</fullName>
        <ecNumber evidence="10">2.6.1.1</ecNumber>
    </recommendedName>
</protein>
<evidence type="ECO:0000256" key="10">
    <source>
        <dbReference type="RuleBase" id="RU000480"/>
    </source>
</evidence>
<evidence type="ECO:0000313" key="13">
    <source>
        <dbReference type="Proteomes" id="UP000075883"/>
    </source>
</evidence>
<dbReference type="InterPro" id="IPR004839">
    <property type="entry name" value="Aminotransferase_I/II_large"/>
</dbReference>
<dbReference type="STRING" id="139723.A0A182M173"/>
<dbReference type="GO" id="GO:0005759">
    <property type="term" value="C:mitochondrial matrix"/>
    <property type="evidence" value="ECO:0007669"/>
    <property type="project" value="UniProtKB-SubCell"/>
</dbReference>
<dbReference type="InterPro" id="IPR015422">
    <property type="entry name" value="PyrdxlP-dep_Trfase_small"/>
</dbReference>